<gene>
    <name evidence="1" type="ORF">RM550_03640</name>
</gene>
<evidence type="ECO:0000313" key="1">
    <source>
        <dbReference type="EMBL" id="MDT0454835.1"/>
    </source>
</evidence>
<dbReference type="EMBL" id="JAVRFE010000003">
    <property type="protein sequence ID" value="MDT0454835.1"/>
    <property type="molecule type" value="Genomic_DNA"/>
</dbReference>
<reference evidence="1" key="1">
    <citation type="submission" date="2024-05" db="EMBL/GenBank/DDBJ databases">
        <title>30 novel species of actinomycetes from the DSMZ collection.</title>
        <authorList>
            <person name="Nouioui I."/>
        </authorList>
    </citation>
    <scope>NUCLEOTIDE SEQUENCE</scope>
    <source>
        <strain evidence="1">DSM 41527</strain>
    </source>
</reference>
<keyword evidence="2" id="KW-1185">Reference proteome</keyword>
<evidence type="ECO:0000313" key="2">
    <source>
        <dbReference type="Proteomes" id="UP001180551"/>
    </source>
</evidence>
<organism evidence="1 2">
    <name type="scientific">Streptomyces mooreae</name>
    <dbReference type="NCBI Taxonomy" id="3075523"/>
    <lineage>
        <taxon>Bacteria</taxon>
        <taxon>Bacillati</taxon>
        <taxon>Actinomycetota</taxon>
        <taxon>Actinomycetes</taxon>
        <taxon>Kitasatosporales</taxon>
        <taxon>Streptomycetaceae</taxon>
        <taxon>Streptomyces</taxon>
    </lineage>
</organism>
<comment type="caution">
    <text evidence="1">The sequence shown here is derived from an EMBL/GenBank/DDBJ whole genome shotgun (WGS) entry which is preliminary data.</text>
</comment>
<dbReference type="RefSeq" id="WP_311622261.1">
    <property type="nucleotide sequence ID" value="NZ_JAVRFE010000003.1"/>
</dbReference>
<protein>
    <submittedName>
        <fullName evidence="1">Uncharacterized protein</fullName>
    </submittedName>
</protein>
<sequence>MRVRRLGRAGLEIEAGGKRLVIDYVRDLSPLFTGWKPGEGLAAPSGKDTAARQSITITRPTSDPSLRTHHLWRWHHPSEHHPPLVRHQPFDQIHRERLNLRSRHKR</sequence>
<proteinExistence type="predicted"/>
<accession>A0ABU2T3I1</accession>
<name>A0ABU2T3I1_9ACTN</name>
<dbReference type="Proteomes" id="UP001180551">
    <property type="component" value="Unassembled WGS sequence"/>
</dbReference>